<keyword evidence="3" id="KW-1185">Reference proteome</keyword>
<dbReference type="InterPro" id="IPR005149">
    <property type="entry name" value="Tscrpt_reg_PadR_N"/>
</dbReference>
<proteinExistence type="predicted"/>
<dbReference type="EMBL" id="SOHH01000014">
    <property type="protein sequence ID" value="TFD82793.1"/>
    <property type="molecule type" value="Genomic_DNA"/>
</dbReference>
<comment type="caution">
    <text evidence="2">The sequence shown here is derived from an EMBL/GenBank/DDBJ whole genome shotgun (WGS) entry which is preliminary data.</text>
</comment>
<dbReference type="PANTHER" id="PTHR43252:SF6">
    <property type="entry name" value="NEGATIVE TRANSCRIPTION REGULATOR PADR"/>
    <property type="match status" value="1"/>
</dbReference>
<evidence type="ECO:0000259" key="1">
    <source>
        <dbReference type="Pfam" id="PF03551"/>
    </source>
</evidence>
<dbReference type="AlphaFoldDB" id="A0A4R9BFY9"/>
<dbReference type="OrthoDB" id="3186544at2"/>
<accession>A0A4R9BFY9</accession>
<dbReference type="Pfam" id="PF03551">
    <property type="entry name" value="PadR"/>
    <property type="match status" value="1"/>
</dbReference>
<feature type="domain" description="Transcription regulator PadR N-terminal" evidence="1">
    <location>
        <begin position="90"/>
        <end position="158"/>
    </location>
</feature>
<dbReference type="SUPFAM" id="SSF46785">
    <property type="entry name" value="Winged helix' DNA-binding domain"/>
    <property type="match status" value="1"/>
</dbReference>
<dbReference type="InterPro" id="IPR036390">
    <property type="entry name" value="WH_DNA-bd_sf"/>
</dbReference>
<organism evidence="2 3">
    <name type="scientific">Cryobacterium fucosi</name>
    <dbReference type="NCBI Taxonomy" id="1259157"/>
    <lineage>
        <taxon>Bacteria</taxon>
        <taxon>Bacillati</taxon>
        <taxon>Actinomycetota</taxon>
        <taxon>Actinomycetes</taxon>
        <taxon>Micrococcales</taxon>
        <taxon>Microbacteriaceae</taxon>
        <taxon>Cryobacterium</taxon>
    </lineage>
</organism>
<sequence>MPTSLLPPSFLPPFCEMRLPQRPLNETLLNKRCQCSEDMNLCDPPAASAIMPQATGKSQGSARPCQIRLGILGMVIEESIGGPVSVRTTLLAILTIGPAYGFQLHGELEARTAARRPVNVGQIYGTLERLVKQGAVESGGATPDGLPLYRLTAEGRAEALDWLTSVESTRGEEWNDLVDRVLIASSLPHVDTLALITRYREHWLAAAASSALLASPIGQDLLEAGARAALATAAVAWLDSAGESLRGPRADAFQRGLSDVRPRRGRRPVPVA</sequence>
<dbReference type="Proteomes" id="UP000298313">
    <property type="component" value="Unassembled WGS sequence"/>
</dbReference>
<name>A0A4R9BFY9_9MICO</name>
<reference evidence="2 3" key="1">
    <citation type="submission" date="2019-03" db="EMBL/GenBank/DDBJ databases">
        <title>Genomics of glacier-inhabiting Cryobacterium strains.</title>
        <authorList>
            <person name="Liu Q."/>
            <person name="Xin Y.-H."/>
        </authorList>
    </citation>
    <scope>NUCLEOTIDE SEQUENCE [LARGE SCALE GENOMIC DNA]</scope>
    <source>
        <strain evidence="2 3">Hh4</strain>
    </source>
</reference>
<dbReference type="InterPro" id="IPR036388">
    <property type="entry name" value="WH-like_DNA-bd_sf"/>
</dbReference>
<evidence type="ECO:0000313" key="3">
    <source>
        <dbReference type="Proteomes" id="UP000298313"/>
    </source>
</evidence>
<gene>
    <name evidence="2" type="ORF">E3T48_00965</name>
</gene>
<evidence type="ECO:0000313" key="2">
    <source>
        <dbReference type="EMBL" id="TFD82793.1"/>
    </source>
</evidence>
<dbReference type="PANTHER" id="PTHR43252">
    <property type="entry name" value="TRANSCRIPTIONAL REGULATOR YQJI"/>
    <property type="match status" value="1"/>
</dbReference>
<protein>
    <submittedName>
        <fullName evidence="2">PadR family transcriptional regulator</fullName>
    </submittedName>
</protein>
<dbReference type="Gene3D" id="1.10.10.10">
    <property type="entry name" value="Winged helix-like DNA-binding domain superfamily/Winged helix DNA-binding domain"/>
    <property type="match status" value="1"/>
</dbReference>